<evidence type="ECO:0000259" key="7">
    <source>
        <dbReference type="PROSITE" id="PS50940"/>
    </source>
</evidence>
<dbReference type="InterPro" id="IPR036508">
    <property type="entry name" value="Chitin-bd_dom_sf"/>
</dbReference>
<sequence>MMFSDGEMKFFLVACVLTIGLICSVEGQTKGCSHGSFSRHPSDCTMYQVCVHGYLLNMTCVYGTAWSQANSSCVDAATVNCTLQDDTKDSKSFSCPSTFGEFPDPENCQNYYVCSFGRATQKQCQGNTGWDRKLKLCNYKYNLPNCS</sequence>
<dbReference type="PROSITE" id="PS50940">
    <property type="entry name" value="CHIT_BIND_II"/>
    <property type="match status" value="2"/>
</dbReference>
<evidence type="ECO:0000256" key="2">
    <source>
        <dbReference type="ARBA" id="ARBA00022729"/>
    </source>
</evidence>
<keyword evidence="1" id="KW-0147">Chitin-binding</keyword>
<dbReference type="Gene3D" id="2.170.140.10">
    <property type="entry name" value="Chitin binding domain"/>
    <property type="match status" value="2"/>
</dbReference>
<dbReference type="GO" id="GO:0008061">
    <property type="term" value="F:chitin binding"/>
    <property type="evidence" value="ECO:0007669"/>
    <property type="project" value="UniProtKB-KW"/>
</dbReference>
<dbReference type="InterPro" id="IPR051940">
    <property type="entry name" value="Chitin_bind-dev_reg"/>
</dbReference>
<feature type="chain" id="PRO_5036485650" description="Chitin-binding type-2 domain-containing protein" evidence="6">
    <location>
        <begin position="28"/>
        <end position="147"/>
    </location>
</feature>
<accession>A0A8W8LNZ8</accession>
<proteinExistence type="predicted"/>
<dbReference type="SUPFAM" id="SSF57625">
    <property type="entry name" value="Invertebrate chitin-binding proteins"/>
    <property type="match status" value="2"/>
</dbReference>
<keyword evidence="9" id="KW-1185">Reference proteome</keyword>
<dbReference type="SMART" id="SM00494">
    <property type="entry name" value="ChtBD2"/>
    <property type="match status" value="2"/>
</dbReference>
<reference evidence="8" key="1">
    <citation type="submission" date="2022-08" db="UniProtKB">
        <authorList>
            <consortium name="EnsemblMetazoa"/>
        </authorList>
    </citation>
    <scope>IDENTIFICATION</scope>
    <source>
        <strain evidence="8">05x7-T-G4-1.051#20</strain>
    </source>
</reference>
<dbReference type="Pfam" id="PF01607">
    <property type="entry name" value="CBM_14"/>
    <property type="match status" value="2"/>
</dbReference>
<evidence type="ECO:0000256" key="4">
    <source>
        <dbReference type="ARBA" id="ARBA00023157"/>
    </source>
</evidence>
<evidence type="ECO:0000313" key="8">
    <source>
        <dbReference type="EnsemblMetazoa" id="G28323.2:cds"/>
    </source>
</evidence>
<feature type="signal peptide" evidence="6">
    <location>
        <begin position="1"/>
        <end position="27"/>
    </location>
</feature>
<dbReference type="InterPro" id="IPR002557">
    <property type="entry name" value="Chitin-bd_dom"/>
</dbReference>
<evidence type="ECO:0000256" key="6">
    <source>
        <dbReference type="SAM" id="SignalP"/>
    </source>
</evidence>
<dbReference type="OrthoDB" id="6020543at2759"/>
<dbReference type="Proteomes" id="UP000005408">
    <property type="component" value="Unassembled WGS sequence"/>
</dbReference>
<evidence type="ECO:0000256" key="1">
    <source>
        <dbReference type="ARBA" id="ARBA00022669"/>
    </source>
</evidence>
<keyword evidence="3" id="KW-0677">Repeat</keyword>
<protein>
    <recommendedName>
        <fullName evidence="7">Chitin-binding type-2 domain-containing protein</fullName>
    </recommendedName>
</protein>
<organism evidence="8 9">
    <name type="scientific">Magallana gigas</name>
    <name type="common">Pacific oyster</name>
    <name type="synonym">Crassostrea gigas</name>
    <dbReference type="NCBI Taxonomy" id="29159"/>
    <lineage>
        <taxon>Eukaryota</taxon>
        <taxon>Metazoa</taxon>
        <taxon>Spiralia</taxon>
        <taxon>Lophotrochozoa</taxon>
        <taxon>Mollusca</taxon>
        <taxon>Bivalvia</taxon>
        <taxon>Autobranchia</taxon>
        <taxon>Pteriomorphia</taxon>
        <taxon>Ostreida</taxon>
        <taxon>Ostreoidea</taxon>
        <taxon>Ostreidae</taxon>
        <taxon>Magallana</taxon>
    </lineage>
</organism>
<feature type="domain" description="Chitin-binding type-2" evidence="7">
    <location>
        <begin position="29"/>
        <end position="83"/>
    </location>
</feature>
<dbReference type="PANTHER" id="PTHR23301">
    <property type="entry name" value="CHITIN BINDING PERITROPHIN-A"/>
    <property type="match status" value="1"/>
</dbReference>
<dbReference type="GO" id="GO:0005576">
    <property type="term" value="C:extracellular region"/>
    <property type="evidence" value="ECO:0007669"/>
    <property type="project" value="InterPro"/>
</dbReference>
<keyword evidence="5" id="KW-0325">Glycoprotein</keyword>
<feature type="domain" description="Chitin-binding type-2" evidence="7">
    <location>
        <begin position="92"/>
        <end position="147"/>
    </location>
</feature>
<dbReference type="AlphaFoldDB" id="A0A8W8LNZ8"/>
<evidence type="ECO:0000313" key="9">
    <source>
        <dbReference type="Proteomes" id="UP000005408"/>
    </source>
</evidence>
<evidence type="ECO:0000256" key="5">
    <source>
        <dbReference type="ARBA" id="ARBA00023180"/>
    </source>
</evidence>
<dbReference type="PANTHER" id="PTHR23301:SF0">
    <property type="entry name" value="CHITIN-BINDING TYPE-2 DOMAIN-CONTAINING PROTEIN-RELATED"/>
    <property type="match status" value="1"/>
</dbReference>
<evidence type="ECO:0000256" key="3">
    <source>
        <dbReference type="ARBA" id="ARBA00022737"/>
    </source>
</evidence>
<name>A0A8W8LNZ8_MAGGI</name>
<keyword evidence="4" id="KW-1015">Disulfide bond</keyword>
<keyword evidence="2 6" id="KW-0732">Signal</keyword>
<dbReference type="EnsemblMetazoa" id="G28323.2">
    <property type="protein sequence ID" value="G28323.2:cds"/>
    <property type="gene ID" value="G28323"/>
</dbReference>